<dbReference type="PANTHER" id="PTHR43067:SF3">
    <property type="entry name" value="MALTOSE ABC TRANSPORTER, ATP-BINDING PROTEIN"/>
    <property type="match status" value="1"/>
</dbReference>
<evidence type="ECO:0000256" key="4">
    <source>
        <dbReference type="SAM" id="MobiDB-lite"/>
    </source>
</evidence>
<accession>A0ABZ1BSF0</accession>
<dbReference type="InterPro" id="IPR027417">
    <property type="entry name" value="P-loop_NTPase"/>
</dbReference>
<feature type="domain" description="ABC transporter" evidence="5">
    <location>
        <begin position="5"/>
        <end position="260"/>
    </location>
</feature>
<protein>
    <submittedName>
        <fullName evidence="6">ABC transporter ATP-binding protein</fullName>
    </submittedName>
</protein>
<sequence>MSELLVAEGISARYRVDADEPPVRAVDDVSIVLHEGESLGIAGESGCGKSTLASVLSLNVHPPLTVTSGRLELAGHRLSLTEPGWRRQAEAMRGKVVALLPQGAMNVLNPTRRVSDFVYDVLQSHMPRISRKEAVERAAERFEQLALPRRALDAYPHQLSGGMRQRVVAVVSTLLDPAVLIADEPTSALDVSSQRALLKLMAGLLERRIIRGIVFITHELALLRAVTHRVAIMYAGQVVEVGPTEDVLFRSAHPYTKALMDATIVLETGTRRQRIETIGGAPPSLMAPPPGCRFHPRCPVAMPVCSRETPPVVTVGAGRTAACWWVAERMQQAAAPAGAGAAGGAGPGAGAGEAEAVGEGHDTRAASQ</sequence>
<dbReference type="Pfam" id="PF08352">
    <property type="entry name" value="oligo_HPY"/>
    <property type="match status" value="1"/>
</dbReference>
<dbReference type="Pfam" id="PF00005">
    <property type="entry name" value="ABC_tran"/>
    <property type="match status" value="1"/>
</dbReference>
<dbReference type="NCBIfam" id="TIGR01727">
    <property type="entry name" value="oligo_HPY"/>
    <property type="match status" value="1"/>
</dbReference>
<dbReference type="InterPro" id="IPR003439">
    <property type="entry name" value="ABC_transporter-like_ATP-bd"/>
</dbReference>
<dbReference type="PANTHER" id="PTHR43067">
    <property type="entry name" value="OLIGOPEPTIDE/DIPEPTIDE ABC TRANSPORTER, ATPASE SUBUNIT"/>
    <property type="match status" value="1"/>
</dbReference>
<evidence type="ECO:0000256" key="3">
    <source>
        <dbReference type="ARBA" id="ARBA00022840"/>
    </source>
</evidence>
<feature type="region of interest" description="Disordered" evidence="4">
    <location>
        <begin position="338"/>
        <end position="368"/>
    </location>
</feature>
<keyword evidence="1" id="KW-0813">Transport</keyword>
<keyword evidence="3 6" id="KW-0067">ATP-binding</keyword>
<keyword evidence="7" id="KW-1185">Reference proteome</keyword>
<organism evidence="6 7">
    <name type="scientific">Geochorda subterranea</name>
    <dbReference type="NCBI Taxonomy" id="3109564"/>
    <lineage>
        <taxon>Bacteria</taxon>
        <taxon>Bacillati</taxon>
        <taxon>Bacillota</taxon>
        <taxon>Limnochordia</taxon>
        <taxon>Limnochordales</taxon>
        <taxon>Geochordaceae</taxon>
        <taxon>Geochorda</taxon>
    </lineage>
</organism>
<dbReference type="SUPFAM" id="SSF52540">
    <property type="entry name" value="P-loop containing nucleoside triphosphate hydrolases"/>
    <property type="match status" value="1"/>
</dbReference>
<dbReference type="Proteomes" id="UP001333102">
    <property type="component" value="Chromosome"/>
</dbReference>
<dbReference type="GO" id="GO:0005524">
    <property type="term" value="F:ATP binding"/>
    <property type="evidence" value="ECO:0007669"/>
    <property type="project" value="UniProtKB-KW"/>
</dbReference>
<dbReference type="InterPro" id="IPR003593">
    <property type="entry name" value="AAA+_ATPase"/>
</dbReference>
<dbReference type="Gene3D" id="3.40.50.300">
    <property type="entry name" value="P-loop containing nucleotide triphosphate hydrolases"/>
    <property type="match status" value="1"/>
</dbReference>
<gene>
    <name evidence="6" type="ORF">VLY81_06145</name>
</gene>
<proteinExistence type="predicted"/>
<dbReference type="SMART" id="SM00382">
    <property type="entry name" value="AAA"/>
    <property type="match status" value="1"/>
</dbReference>
<dbReference type="InterPro" id="IPR013563">
    <property type="entry name" value="Oligopep_ABC_C"/>
</dbReference>
<dbReference type="RefSeq" id="WP_324670138.1">
    <property type="nucleotide sequence ID" value="NZ_CP141614.1"/>
</dbReference>
<evidence type="ECO:0000313" key="6">
    <source>
        <dbReference type="EMBL" id="WRP15731.1"/>
    </source>
</evidence>
<evidence type="ECO:0000256" key="1">
    <source>
        <dbReference type="ARBA" id="ARBA00022448"/>
    </source>
</evidence>
<evidence type="ECO:0000313" key="7">
    <source>
        <dbReference type="Proteomes" id="UP001333102"/>
    </source>
</evidence>
<feature type="compositionally biased region" description="Gly residues" evidence="4">
    <location>
        <begin position="340"/>
        <end position="351"/>
    </location>
</feature>
<dbReference type="PROSITE" id="PS50893">
    <property type="entry name" value="ABC_TRANSPORTER_2"/>
    <property type="match status" value="1"/>
</dbReference>
<feature type="compositionally biased region" description="Basic and acidic residues" evidence="4">
    <location>
        <begin position="358"/>
        <end position="368"/>
    </location>
</feature>
<reference evidence="7" key="1">
    <citation type="submission" date="2023-12" db="EMBL/GenBank/DDBJ databases">
        <title>Novel isolates from deep terrestrial aquifers shed light on the physiology and ecology of the class Limnochordia.</title>
        <authorList>
            <person name="Karnachuk O.V."/>
            <person name="Lukina A.P."/>
            <person name="Avakyan M.R."/>
            <person name="Kadnikov V."/>
            <person name="Begmatov S."/>
            <person name="Beletsky A.V."/>
            <person name="Mardanov A.V."/>
            <person name="Ravin N.V."/>
        </authorList>
    </citation>
    <scope>NUCLEOTIDE SEQUENCE [LARGE SCALE GENOMIC DNA]</scope>
    <source>
        <strain evidence="7">LN</strain>
    </source>
</reference>
<evidence type="ECO:0000256" key="2">
    <source>
        <dbReference type="ARBA" id="ARBA00022741"/>
    </source>
</evidence>
<keyword evidence="2" id="KW-0547">Nucleotide-binding</keyword>
<dbReference type="CDD" id="cd03257">
    <property type="entry name" value="ABC_NikE_OppD_transporters"/>
    <property type="match status" value="1"/>
</dbReference>
<name>A0ABZ1BSF0_9FIRM</name>
<dbReference type="EMBL" id="CP141614">
    <property type="protein sequence ID" value="WRP15731.1"/>
    <property type="molecule type" value="Genomic_DNA"/>
</dbReference>
<evidence type="ECO:0000259" key="5">
    <source>
        <dbReference type="PROSITE" id="PS50893"/>
    </source>
</evidence>